<dbReference type="PROSITE" id="PS50016">
    <property type="entry name" value="ZF_PHD_2"/>
    <property type="match status" value="1"/>
</dbReference>
<evidence type="ECO:0000259" key="5">
    <source>
        <dbReference type="PROSITE" id="PS50016"/>
    </source>
</evidence>
<dbReference type="AlphaFoldDB" id="A0A367J3E6"/>
<dbReference type="PANTHER" id="PTHR47636:SF1">
    <property type="entry name" value="TRANSCRIPTIONAL REGULATORY PROTEIN RCO1"/>
    <property type="match status" value="1"/>
</dbReference>
<dbReference type="InterPro" id="IPR001965">
    <property type="entry name" value="Znf_PHD"/>
</dbReference>
<dbReference type="Proteomes" id="UP000253551">
    <property type="component" value="Unassembled WGS sequence"/>
</dbReference>
<keyword evidence="7" id="KW-1185">Reference proteome</keyword>
<dbReference type="EMBL" id="PJQM01004442">
    <property type="protein sequence ID" value="RCH84445.1"/>
    <property type="molecule type" value="Genomic_DNA"/>
</dbReference>
<dbReference type="InterPro" id="IPR019787">
    <property type="entry name" value="Znf_PHD-finger"/>
</dbReference>
<gene>
    <name evidence="6" type="ORF">CU098_007218</name>
</gene>
<dbReference type="OrthoDB" id="5876363at2759"/>
<organism evidence="6 7">
    <name type="scientific">Rhizopus stolonifer</name>
    <name type="common">Rhizopus nigricans</name>
    <dbReference type="NCBI Taxonomy" id="4846"/>
    <lineage>
        <taxon>Eukaryota</taxon>
        <taxon>Fungi</taxon>
        <taxon>Fungi incertae sedis</taxon>
        <taxon>Mucoromycota</taxon>
        <taxon>Mucoromycotina</taxon>
        <taxon>Mucoromycetes</taxon>
        <taxon>Mucorales</taxon>
        <taxon>Mucorineae</taxon>
        <taxon>Rhizopodaceae</taxon>
        <taxon>Rhizopus</taxon>
    </lineage>
</organism>
<dbReference type="InterPro" id="IPR052819">
    <property type="entry name" value="Chromatin_regulatory_protein"/>
</dbReference>
<dbReference type="PANTHER" id="PTHR47636">
    <property type="entry name" value="TRANSCRIPTIONAL REGULATORY PROTEIN RCO1"/>
    <property type="match status" value="1"/>
</dbReference>
<feature type="domain" description="PHD-type" evidence="5">
    <location>
        <begin position="36"/>
        <end position="86"/>
    </location>
</feature>
<proteinExistence type="predicted"/>
<evidence type="ECO:0000256" key="4">
    <source>
        <dbReference type="PROSITE-ProRule" id="PRU00146"/>
    </source>
</evidence>
<reference evidence="6 7" key="1">
    <citation type="journal article" date="2018" name="G3 (Bethesda)">
        <title>Phylogenetic and Phylogenomic Definition of Rhizopus Species.</title>
        <authorList>
            <person name="Gryganskyi A.P."/>
            <person name="Golan J."/>
            <person name="Dolatabadi S."/>
            <person name="Mondo S."/>
            <person name="Robb S."/>
            <person name="Idnurm A."/>
            <person name="Muszewska A."/>
            <person name="Steczkiewicz K."/>
            <person name="Masonjones S."/>
            <person name="Liao H.L."/>
            <person name="Gajdeczka M.T."/>
            <person name="Anike F."/>
            <person name="Vuek A."/>
            <person name="Anishchenko I.M."/>
            <person name="Voigt K."/>
            <person name="de Hoog G.S."/>
            <person name="Smith M.E."/>
            <person name="Heitman J."/>
            <person name="Vilgalys R."/>
            <person name="Stajich J.E."/>
        </authorList>
    </citation>
    <scope>NUCLEOTIDE SEQUENCE [LARGE SCALE GENOMIC DNA]</scope>
    <source>
        <strain evidence="6 7">LSU 92-RS-03</strain>
    </source>
</reference>
<comment type="caution">
    <text evidence="6">The sequence shown here is derived from an EMBL/GenBank/DDBJ whole genome shotgun (WGS) entry which is preliminary data.</text>
</comment>
<dbReference type="GO" id="GO:0032221">
    <property type="term" value="C:Rpd3S complex"/>
    <property type="evidence" value="ECO:0007669"/>
    <property type="project" value="TreeGrafter"/>
</dbReference>
<dbReference type="InterPro" id="IPR019786">
    <property type="entry name" value="Zinc_finger_PHD-type_CS"/>
</dbReference>
<protein>
    <recommendedName>
        <fullName evidence="5">PHD-type domain-containing protein</fullName>
    </recommendedName>
</protein>
<dbReference type="SMART" id="SM00249">
    <property type="entry name" value="PHD"/>
    <property type="match status" value="2"/>
</dbReference>
<dbReference type="GO" id="GO:0006357">
    <property type="term" value="P:regulation of transcription by RNA polymerase II"/>
    <property type="evidence" value="ECO:0007669"/>
    <property type="project" value="TreeGrafter"/>
</dbReference>
<dbReference type="InterPro" id="IPR011011">
    <property type="entry name" value="Znf_FYVE_PHD"/>
</dbReference>
<accession>A0A367J3E6</accession>
<evidence type="ECO:0000256" key="1">
    <source>
        <dbReference type="ARBA" id="ARBA00022723"/>
    </source>
</evidence>
<dbReference type="Pfam" id="PF00628">
    <property type="entry name" value="PHD"/>
    <property type="match status" value="2"/>
</dbReference>
<dbReference type="CDD" id="cd15534">
    <property type="entry name" value="PHD2_PHF12_Rco1"/>
    <property type="match status" value="1"/>
</dbReference>
<keyword evidence="1" id="KW-0479">Metal-binding</keyword>
<sequence>MNETQKSLSRSTSVDMKRKLEQFNPTKKNEKSPQYHDVCDACGGVGHFICCDGCPSVFHFTCVEPPLDTKDVAKKDKWYCRQCEHQQQKTRAHPRGLFAQLLDDLNTKNPKAYRLPNDIVYFFQGVTSDKLGRYVDTTQQSKKRPSSWENDTVKSREICYYCRQTGFKKPMIACDYCSLYWHLDCLDPPMASPSTKKWRCPHHIENFIKPPRQQRHQTDITITQPMPSCTYQNYLEHLIEEEKPSLANNPSEDVIMSRQGVVYRLPIKPIQFDFINYVKHGYVTWLALKQEDKKTVKQASSSPPASPVPTHLQKTIDLETYEKYQQIERLLKEKDNQHIMRLLQQ</sequence>
<dbReference type="STRING" id="4846.A0A367J3E6"/>
<dbReference type="InterPro" id="IPR013083">
    <property type="entry name" value="Znf_RING/FYVE/PHD"/>
</dbReference>
<name>A0A367J3E6_RHIST</name>
<evidence type="ECO:0000256" key="2">
    <source>
        <dbReference type="ARBA" id="ARBA00022771"/>
    </source>
</evidence>
<dbReference type="PROSITE" id="PS01359">
    <property type="entry name" value="ZF_PHD_1"/>
    <property type="match status" value="1"/>
</dbReference>
<dbReference type="SUPFAM" id="SSF57903">
    <property type="entry name" value="FYVE/PHD zinc finger"/>
    <property type="match status" value="2"/>
</dbReference>
<dbReference type="GO" id="GO:0008270">
    <property type="term" value="F:zinc ion binding"/>
    <property type="evidence" value="ECO:0007669"/>
    <property type="project" value="UniProtKB-KW"/>
</dbReference>
<evidence type="ECO:0000313" key="6">
    <source>
        <dbReference type="EMBL" id="RCH84445.1"/>
    </source>
</evidence>
<keyword evidence="2 4" id="KW-0863">Zinc-finger</keyword>
<evidence type="ECO:0000256" key="3">
    <source>
        <dbReference type="ARBA" id="ARBA00022833"/>
    </source>
</evidence>
<keyword evidence="3" id="KW-0862">Zinc</keyword>
<evidence type="ECO:0000313" key="7">
    <source>
        <dbReference type="Proteomes" id="UP000253551"/>
    </source>
</evidence>
<dbReference type="Gene3D" id="3.30.40.10">
    <property type="entry name" value="Zinc/RING finger domain, C3HC4 (zinc finger)"/>
    <property type="match status" value="2"/>
</dbReference>